<keyword evidence="1 2" id="KW-0732">Signal</keyword>
<sequence>MLSFRLPISCVLLACALNAQAHTVALVVLVDTATEMPMASFKQFRLVDGIHKDIGEALAARMGRSARFMALPRKRITKALETGEVDLVCSYVPEWLPGRFGWSIPFIPITQVLITRSDATRPRKLADLKGRRVGTVLGYSHPELEQALGDGFLREDAPSSEANLSKLTAGRIQHAVTGKSFIEYRLKKSDPPLALHPPLDVTQYMGQCAVSPKGRVTLAEVDAALTQMVHDGTINTIVAHYR</sequence>
<dbReference type="PANTHER" id="PTHR35936:SF6">
    <property type="entry name" value="AMINO ACID ABC TRANSPORTER SUBSTRATE-BINDING PAAT FAMILY PROTEIN"/>
    <property type="match status" value="1"/>
</dbReference>
<evidence type="ECO:0000313" key="4">
    <source>
        <dbReference type="EMBL" id="PWF42450.1"/>
    </source>
</evidence>
<dbReference type="RefSeq" id="WP_106759649.1">
    <property type="nucleotide sequence ID" value="NZ_PXWF02000297.1"/>
</dbReference>
<accession>A0A2U2HEY1</accession>
<evidence type="ECO:0000313" key="5">
    <source>
        <dbReference type="Proteomes" id="UP000241421"/>
    </source>
</evidence>
<feature type="signal peptide" evidence="2">
    <location>
        <begin position="1"/>
        <end position="21"/>
    </location>
</feature>
<gene>
    <name evidence="4" type="ORF">C7C56_022770</name>
</gene>
<dbReference type="Pfam" id="PF00497">
    <property type="entry name" value="SBP_bac_3"/>
    <property type="match status" value="1"/>
</dbReference>
<protein>
    <submittedName>
        <fullName evidence="4">ABC transporter substrate-binding protein</fullName>
    </submittedName>
</protein>
<dbReference type="SUPFAM" id="SSF53850">
    <property type="entry name" value="Periplasmic binding protein-like II"/>
    <property type="match status" value="1"/>
</dbReference>
<evidence type="ECO:0000256" key="1">
    <source>
        <dbReference type="ARBA" id="ARBA00022729"/>
    </source>
</evidence>
<feature type="chain" id="PRO_5015780562" evidence="2">
    <location>
        <begin position="22"/>
        <end position="242"/>
    </location>
</feature>
<evidence type="ECO:0000256" key="2">
    <source>
        <dbReference type="SAM" id="SignalP"/>
    </source>
</evidence>
<feature type="domain" description="Solute-binding protein family 3/N-terminal" evidence="3">
    <location>
        <begin position="25"/>
        <end position="242"/>
    </location>
</feature>
<dbReference type="Gene3D" id="3.40.190.10">
    <property type="entry name" value="Periplasmic binding protein-like II"/>
    <property type="match status" value="2"/>
</dbReference>
<organism evidence="4 5">
    <name type="scientific">Massilia glaciei</name>
    <dbReference type="NCBI Taxonomy" id="1524097"/>
    <lineage>
        <taxon>Bacteria</taxon>
        <taxon>Pseudomonadati</taxon>
        <taxon>Pseudomonadota</taxon>
        <taxon>Betaproteobacteria</taxon>
        <taxon>Burkholderiales</taxon>
        <taxon>Oxalobacteraceae</taxon>
        <taxon>Telluria group</taxon>
        <taxon>Massilia</taxon>
    </lineage>
</organism>
<proteinExistence type="predicted"/>
<keyword evidence="5" id="KW-1185">Reference proteome</keyword>
<dbReference type="AlphaFoldDB" id="A0A2U2HEY1"/>
<evidence type="ECO:0000259" key="3">
    <source>
        <dbReference type="SMART" id="SM00062"/>
    </source>
</evidence>
<name>A0A2U2HEY1_9BURK</name>
<dbReference type="Proteomes" id="UP000241421">
    <property type="component" value="Unassembled WGS sequence"/>
</dbReference>
<dbReference type="OrthoDB" id="8885114at2"/>
<dbReference type="InterPro" id="IPR001638">
    <property type="entry name" value="Solute-binding_3/MltF_N"/>
</dbReference>
<comment type="caution">
    <text evidence="4">The sequence shown here is derived from an EMBL/GenBank/DDBJ whole genome shotgun (WGS) entry which is preliminary data.</text>
</comment>
<reference evidence="4 5" key="1">
    <citation type="submission" date="2018-04" db="EMBL/GenBank/DDBJ databases">
        <title>Massilia violaceinigra sp. nov., a novel purple-pigmented bacterium isolated from Tianshan glacier, Xinjiang, China.</title>
        <authorList>
            <person name="Wang H."/>
        </authorList>
    </citation>
    <scope>NUCLEOTIDE SEQUENCE [LARGE SCALE GENOMIC DNA]</scope>
    <source>
        <strain evidence="4 5">B448-2</strain>
    </source>
</reference>
<dbReference type="PANTHER" id="PTHR35936">
    <property type="entry name" value="MEMBRANE-BOUND LYTIC MUREIN TRANSGLYCOSYLASE F"/>
    <property type="match status" value="1"/>
</dbReference>
<dbReference type="EMBL" id="PXWF02000297">
    <property type="protein sequence ID" value="PWF42450.1"/>
    <property type="molecule type" value="Genomic_DNA"/>
</dbReference>
<dbReference type="SMART" id="SM00062">
    <property type="entry name" value="PBPb"/>
    <property type="match status" value="1"/>
</dbReference>